<comment type="catalytic activity">
    <reaction evidence="6">
        <text>alpha-D-glucose 6-phosphate = beta-D-fructose 6-phosphate</text>
        <dbReference type="Rhea" id="RHEA:11816"/>
        <dbReference type="ChEBI" id="CHEBI:57634"/>
        <dbReference type="ChEBI" id="CHEBI:58225"/>
        <dbReference type="EC" id="5.3.1.9"/>
    </reaction>
</comment>
<dbReference type="Pfam" id="PF00342">
    <property type="entry name" value="PGI"/>
    <property type="match status" value="1"/>
</dbReference>
<protein>
    <recommendedName>
        <fullName evidence="6">Glucose-6-phosphate isomerase</fullName>
        <ecNumber evidence="6">5.3.1.9</ecNumber>
    </recommendedName>
</protein>
<dbReference type="PROSITE" id="PS51463">
    <property type="entry name" value="P_GLUCOSE_ISOMERASE_3"/>
    <property type="match status" value="1"/>
</dbReference>
<proteinExistence type="inferred from homology"/>
<comment type="caution">
    <text evidence="7">The sequence shown here is derived from an EMBL/GenBank/DDBJ whole genome shotgun (WGS) entry which is preliminary data.</text>
</comment>
<dbReference type="InterPro" id="IPR001672">
    <property type="entry name" value="G6P_Isomerase"/>
</dbReference>
<accession>A0A1F4U882</accession>
<evidence type="ECO:0000256" key="1">
    <source>
        <dbReference type="ARBA" id="ARBA00006604"/>
    </source>
</evidence>
<dbReference type="AlphaFoldDB" id="A0A1F4U882"/>
<dbReference type="GO" id="GO:0097367">
    <property type="term" value="F:carbohydrate derivative binding"/>
    <property type="evidence" value="ECO:0007669"/>
    <property type="project" value="InterPro"/>
</dbReference>
<organism evidence="7 8">
    <name type="scientific">candidate division WOR-1 bacterium RIFOXYC2_FULL_46_14</name>
    <dbReference type="NCBI Taxonomy" id="1802587"/>
    <lineage>
        <taxon>Bacteria</taxon>
        <taxon>Bacillati</taxon>
        <taxon>Saganbacteria</taxon>
    </lineage>
</organism>
<evidence type="ECO:0000256" key="2">
    <source>
        <dbReference type="ARBA" id="ARBA00022432"/>
    </source>
</evidence>
<keyword evidence="4 6" id="KW-0324">Glycolysis</keyword>
<name>A0A1F4U882_UNCSA</name>
<keyword evidence="3" id="KW-0963">Cytoplasm</keyword>
<dbReference type="Gene3D" id="3.40.50.10490">
    <property type="entry name" value="Glucose-6-phosphate isomerase like protein, domain 1"/>
    <property type="match status" value="2"/>
</dbReference>
<dbReference type="GO" id="GO:0006096">
    <property type="term" value="P:glycolytic process"/>
    <property type="evidence" value="ECO:0007669"/>
    <property type="project" value="UniProtKB-UniPathway"/>
</dbReference>
<evidence type="ECO:0000256" key="6">
    <source>
        <dbReference type="RuleBase" id="RU000612"/>
    </source>
</evidence>
<dbReference type="InterPro" id="IPR035482">
    <property type="entry name" value="SIS_PGI_2"/>
</dbReference>
<dbReference type="CDD" id="cd05016">
    <property type="entry name" value="SIS_PGI_2"/>
    <property type="match status" value="1"/>
</dbReference>
<dbReference type="FunFam" id="3.40.50.10490:FF:000016">
    <property type="entry name" value="Glucose-6-phosphate isomerase"/>
    <property type="match status" value="1"/>
</dbReference>
<evidence type="ECO:0000313" key="7">
    <source>
        <dbReference type="EMBL" id="OGC41154.1"/>
    </source>
</evidence>
<comment type="pathway">
    <text evidence="6">Carbohydrate degradation; glycolysis; D-glyceraldehyde 3-phosphate and glycerone phosphate from D-glucose: step 2/4.</text>
</comment>
<keyword evidence="2 6" id="KW-0312">Gluconeogenesis</keyword>
<dbReference type="SUPFAM" id="SSF53697">
    <property type="entry name" value="SIS domain"/>
    <property type="match status" value="1"/>
</dbReference>
<gene>
    <name evidence="7" type="ORF">A2438_07435</name>
</gene>
<evidence type="ECO:0000256" key="4">
    <source>
        <dbReference type="ARBA" id="ARBA00023152"/>
    </source>
</evidence>
<dbReference type="PANTHER" id="PTHR11469">
    <property type="entry name" value="GLUCOSE-6-PHOSPHATE ISOMERASE"/>
    <property type="match status" value="1"/>
</dbReference>
<dbReference type="EMBL" id="MEUJ01000001">
    <property type="protein sequence ID" value="OGC41154.1"/>
    <property type="molecule type" value="Genomic_DNA"/>
</dbReference>
<sequence length="481" mass="52226">MAGLRIPAGVIARTGGPISKTKIVLDYRRFGSPGSHITEDTAFKKIADEMPRFQDKLLNDNADPNIQDGGIPMVGWKREAPYRSEAELRDITAAANALREISDDIWMDGIGGSYLGGRAMIEAVKGNLEQTNAMSREERGGPRLWFIGNNMDPRAMARQLQLMKGRQVAGSVYSKSGTTMEPAIAFAIIKAAMDESYSAEEIASRIVALTDKSKGALLEFANKLGLKRFVVPDNIGGRYSVLTDAGLFVLALGGLDIISFVAGAKDGEEATRNNSLESNPAFLRATMRAVAMTNWGKAIEVYATGMQDLWAAAKEAQQVFPETEGKKGLGLWVTPELYTEMAHANGQMIQEGPRIFIETFLKVEDPGVDVLIPAKGTPVEFVDGKSLHLVNNAFIDGLESAHYQGGVPTMSYLLPELSEYVMAKWYQLERNVAALSSLATKVQNPFIQPGVVAYKNAAMALLKNPATEQDDGANLQFRAAV</sequence>
<dbReference type="GO" id="GO:0048029">
    <property type="term" value="F:monosaccharide binding"/>
    <property type="evidence" value="ECO:0007669"/>
    <property type="project" value="TreeGrafter"/>
</dbReference>
<dbReference type="GO" id="GO:0005829">
    <property type="term" value="C:cytosol"/>
    <property type="evidence" value="ECO:0007669"/>
    <property type="project" value="TreeGrafter"/>
</dbReference>
<keyword evidence="5 6" id="KW-0413">Isomerase</keyword>
<dbReference type="Proteomes" id="UP000179242">
    <property type="component" value="Unassembled WGS sequence"/>
</dbReference>
<reference evidence="7 8" key="1">
    <citation type="journal article" date="2016" name="Nat. Commun.">
        <title>Thousands of microbial genomes shed light on interconnected biogeochemical processes in an aquifer system.</title>
        <authorList>
            <person name="Anantharaman K."/>
            <person name="Brown C.T."/>
            <person name="Hug L.A."/>
            <person name="Sharon I."/>
            <person name="Castelle C.J."/>
            <person name="Probst A.J."/>
            <person name="Thomas B.C."/>
            <person name="Singh A."/>
            <person name="Wilkins M.J."/>
            <person name="Karaoz U."/>
            <person name="Brodie E.L."/>
            <person name="Williams K.H."/>
            <person name="Hubbard S.S."/>
            <person name="Banfield J.F."/>
        </authorList>
    </citation>
    <scope>NUCLEOTIDE SEQUENCE [LARGE SCALE GENOMIC DNA]</scope>
</reference>
<dbReference type="PANTHER" id="PTHR11469:SF1">
    <property type="entry name" value="GLUCOSE-6-PHOSPHATE ISOMERASE"/>
    <property type="match status" value="1"/>
</dbReference>
<dbReference type="InterPro" id="IPR046348">
    <property type="entry name" value="SIS_dom_sf"/>
</dbReference>
<evidence type="ECO:0000256" key="5">
    <source>
        <dbReference type="ARBA" id="ARBA00023235"/>
    </source>
</evidence>
<dbReference type="GO" id="GO:0006094">
    <property type="term" value="P:gluconeogenesis"/>
    <property type="evidence" value="ECO:0007669"/>
    <property type="project" value="UniProtKB-KW"/>
</dbReference>
<dbReference type="GO" id="GO:0004347">
    <property type="term" value="F:glucose-6-phosphate isomerase activity"/>
    <property type="evidence" value="ECO:0007669"/>
    <property type="project" value="UniProtKB-EC"/>
</dbReference>
<comment type="similarity">
    <text evidence="1 6">Belongs to the GPI family.</text>
</comment>
<dbReference type="EC" id="5.3.1.9" evidence="6"/>
<dbReference type="GO" id="GO:0051156">
    <property type="term" value="P:glucose 6-phosphate metabolic process"/>
    <property type="evidence" value="ECO:0007669"/>
    <property type="project" value="TreeGrafter"/>
</dbReference>
<evidence type="ECO:0000256" key="3">
    <source>
        <dbReference type="ARBA" id="ARBA00022490"/>
    </source>
</evidence>
<dbReference type="UniPathway" id="UPA00109">
    <property type="reaction ID" value="UER00181"/>
</dbReference>
<evidence type="ECO:0000313" key="8">
    <source>
        <dbReference type="Proteomes" id="UP000179242"/>
    </source>
</evidence>
<dbReference type="PRINTS" id="PR00662">
    <property type="entry name" value="G6PISOMERASE"/>
</dbReference>